<dbReference type="RefSeq" id="XP_020062481.1">
    <property type="nucleotide sequence ID" value="XM_020208369.1"/>
</dbReference>
<organism evidence="1 2">
    <name type="scientific">Suhomyces tanzawaensis NRRL Y-17324</name>
    <dbReference type="NCBI Taxonomy" id="984487"/>
    <lineage>
        <taxon>Eukaryota</taxon>
        <taxon>Fungi</taxon>
        <taxon>Dikarya</taxon>
        <taxon>Ascomycota</taxon>
        <taxon>Saccharomycotina</taxon>
        <taxon>Pichiomycetes</taxon>
        <taxon>Debaryomycetaceae</taxon>
        <taxon>Suhomyces</taxon>
    </lineage>
</organism>
<dbReference type="AlphaFoldDB" id="A0A1E4SCX2"/>
<evidence type="ECO:0000313" key="2">
    <source>
        <dbReference type="Proteomes" id="UP000094285"/>
    </source>
</evidence>
<name>A0A1E4SCX2_9ASCO</name>
<dbReference type="GeneID" id="30982506"/>
<dbReference type="Proteomes" id="UP000094285">
    <property type="component" value="Unassembled WGS sequence"/>
</dbReference>
<reference evidence="2" key="1">
    <citation type="submission" date="2016-05" db="EMBL/GenBank/DDBJ databases">
        <title>Comparative genomics of biotechnologically important yeasts.</title>
        <authorList>
            <consortium name="DOE Joint Genome Institute"/>
            <person name="Riley R."/>
            <person name="Haridas S."/>
            <person name="Wolfe K.H."/>
            <person name="Lopes M.R."/>
            <person name="Hittinger C.T."/>
            <person name="Goker M."/>
            <person name="Salamov A."/>
            <person name="Wisecaver J."/>
            <person name="Long T.M."/>
            <person name="Aerts A.L."/>
            <person name="Barry K."/>
            <person name="Choi C."/>
            <person name="Clum A."/>
            <person name="Coughlan A.Y."/>
            <person name="Deshpande S."/>
            <person name="Douglass A.P."/>
            <person name="Hanson S.J."/>
            <person name="Klenk H.-P."/>
            <person name="Labutti K."/>
            <person name="Lapidus A."/>
            <person name="Lindquist E."/>
            <person name="Lipzen A."/>
            <person name="Meier-Kolthoff J.P."/>
            <person name="Ohm R.A."/>
            <person name="Otillar R.P."/>
            <person name="Pangilinan J."/>
            <person name="Peng Y."/>
            <person name="Rokas A."/>
            <person name="Rosa C.A."/>
            <person name="Scheuner C."/>
            <person name="Sibirny A.A."/>
            <person name="Slot J.C."/>
            <person name="Stielow J.B."/>
            <person name="Sun H."/>
            <person name="Kurtzman C.P."/>
            <person name="Blackwell M."/>
            <person name="Grigoriev I.V."/>
            <person name="Jeffries T.W."/>
        </authorList>
    </citation>
    <scope>NUCLEOTIDE SEQUENCE [LARGE SCALE GENOMIC DNA]</scope>
    <source>
        <strain evidence="2">NRRL Y-17324</strain>
    </source>
</reference>
<keyword evidence="2" id="KW-1185">Reference proteome</keyword>
<proteinExistence type="predicted"/>
<protein>
    <submittedName>
        <fullName evidence="1">Uncharacterized protein</fullName>
    </submittedName>
</protein>
<sequence>MGSSVVCDLKDYAIDGLAYLSLIIWTRCFVGHESVVSRLSEPSRSTMRSHLQLPAHWWTTGSPLNGTMCAWQLCTANGEGYSSVMDISACDANEPHSYKSEGSSAMGKLH</sequence>
<gene>
    <name evidence="1" type="ORF">CANTADRAFT_307394</name>
</gene>
<accession>A0A1E4SCX2</accession>
<dbReference type="EMBL" id="KV453915">
    <property type="protein sequence ID" value="ODV77359.1"/>
    <property type="molecule type" value="Genomic_DNA"/>
</dbReference>
<evidence type="ECO:0000313" key="1">
    <source>
        <dbReference type="EMBL" id="ODV77359.1"/>
    </source>
</evidence>